<dbReference type="SMART" id="SM00406">
    <property type="entry name" value="IGv"/>
    <property type="match status" value="3"/>
</dbReference>
<dbReference type="GO" id="GO:0016020">
    <property type="term" value="C:membrane"/>
    <property type="evidence" value="ECO:0007669"/>
    <property type="project" value="UniProtKB-SubCell"/>
</dbReference>
<dbReference type="Ensembl" id="ENSGACT00000080053.1">
    <property type="protein sequence ID" value="ENSGACP00000039960.1"/>
    <property type="gene ID" value="ENSGACG00000020129.2"/>
</dbReference>
<dbReference type="InterPro" id="IPR036116">
    <property type="entry name" value="FN3_sf"/>
</dbReference>
<dbReference type="SMART" id="SM00060">
    <property type="entry name" value="FN3"/>
    <property type="match status" value="3"/>
</dbReference>
<accession>A0AAQ4PMB8</accession>
<keyword evidence="11 18" id="KW-0472">Membrane</keyword>
<dbReference type="FunFam" id="2.60.40.10:FF:000053">
    <property type="entry name" value="Roundabout guidance receptor 1"/>
    <property type="match status" value="1"/>
</dbReference>
<dbReference type="SUPFAM" id="SSF48726">
    <property type="entry name" value="Immunoglobulin"/>
    <property type="match status" value="5"/>
</dbReference>
<evidence type="ECO:0000256" key="9">
    <source>
        <dbReference type="ARBA" id="ARBA00022902"/>
    </source>
</evidence>
<feature type="domain" description="Fibronectin type-III" evidence="20">
    <location>
        <begin position="508"/>
        <end position="603"/>
    </location>
</feature>
<keyword evidence="22" id="KW-1185">Reference proteome</keyword>
<evidence type="ECO:0000259" key="19">
    <source>
        <dbReference type="PROSITE" id="PS50835"/>
    </source>
</evidence>
<feature type="compositionally biased region" description="Basic and acidic residues" evidence="17">
    <location>
        <begin position="1144"/>
        <end position="1155"/>
    </location>
</feature>
<evidence type="ECO:0000256" key="10">
    <source>
        <dbReference type="ARBA" id="ARBA00022989"/>
    </source>
</evidence>
<feature type="region of interest" description="Disordered" evidence="17">
    <location>
        <begin position="1087"/>
        <end position="1162"/>
    </location>
</feature>
<keyword evidence="2" id="KW-0217">Developmental protein</keyword>
<evidence type="ECO:0000256" key="3">
    <source>
        <dbReference type="ARBA" id="ARBA00022500"/>
    </source>
</evidence>
<dbReference type="SMART" id="SM00409">
    <property type="entry name" value="IG"/>
    <property type="match status" value="5"/>
</dbReference>
<keyword evidence="6" id="KW-0732">Signal</keyword>
<name>A0AAQ4PMB8_GASAC</name>
<evidence type="ECO:0000256" key="5">
    <source>
        <dbReference type="ARBA" id="ARBA00022692"/>
    </source>
</evidence>
<dbReference type="FunFam" id="2.60.40.10:FF:000026">
    <property type="entry name" value="roundabout homolog 2 isoform X1"/>
    <property type="match status" value="1"/>
</dbReference>
<comment type="similarity">
    <text evidence="16">Belongs to the immunoglobulin superfamily. ROBO family.</text>
</comment>
<keyword evidence="10 18" id="KW-1133">Transmembrane helix</keyword>
<keyword evidence="13" id="KW-0675">Receptor</keyword>
<feature type="domain" description="Ig-like" evidence="19">
    <location>
        <begin position="215"/>
        <end position="299"/>
    </location>
</feature>
<dbReference type="Pfam" id="PF00041">
    <property type="entry name" value="fn3"/>
    <property type="match status" value="3"/>
</dbReference>
<evidence type="ECO:0000259" key="20">
    <source>
        <dbReference type="PROSITE" id="PS50853"/>
    </source>
</evidence>
<evidence type="ECO:0000256" key="14">
    <source>
        <dbReference type="ARBA" id="ARBA00023180"/>
    </source>
</evidence>
<reference evidence="21" key="2">
    <citation type="submission" date="2025-08" db="UniProtKB">
        <authorList>
            <consortium name="Ensembl"/>
        </authorList>
    </citation>
    <scope>IDENTIFICATION</scope>
</reference>
<keyword evidence="14" id="KW-0325">Glycoprotein</keyword>
<feature type="transmembrane region" description="Helical" evidence="18">
    <location>
        <begin position="840"/>
        <end position="862"/>
    </location>
</feature>
<keyword evidence="7" id="KW-0677">Repeat</keyword>
<evidence type="ECO:0000256" key="6">
    <source>
        <dbReference type="ARBA" id="ARBA00022729"/>
    </source>
</evidence>
<keyword evidence="9" id="KW-0524">Neurogenesis</keyword>
<feature type="compositionally biased region" description="Polar residues" evidence="17">
    <location>
        <begin position="1120"/>
        <end position="1142"/>
    </location>
</feature>
<dbReference type="InterPro" id="IPR003598">
    <property type="entry name" value="Ig_sub2"/>
</dbReference>
<keyword evidence="5 18" id="KW-0812">Transmembrane</keyword>
<dbReference type="InterPro" id="IPR013098">
    <property type="entry name" value="Ig_I-set"/>
</dbReference>
<dbReference type="InterPro" id="IPR013783">
    <property type="entry name" value="Ig-like_fold"/>
</dbReference>
<evidence type="ECO:0000313" key="22">
    <source>
        <dbReference type="Proteomes" id="UP000007635"/>
    </source>
</evidence>
<feature type="compositionally biased region" description="Acidic residues" evidence="17">
    <location>
        <begin position="1087"/>
        <end position="1099"/>
    </location>
</feature>
<dbReference type="GO" id="GO:0007417">
    <property type="term" value="P:central nervous system development"/>
    <property type="evidence" value="ECO:0007669"/>
    <property type="project" value="UniProtKB-ARBA"/>
</dbReference>
<evidence type="ECO:0000256" key="12">
    <source>
        <dbReference type="ARBA" id="ARBA00023157"/>
    </source>
</evidence>
<dbReference type="GO" id="GO:0022603">
    <property type="term" value="P:regulation of anatomical structure morphogenesis"/>
    <property type="evidence" value="ECO:0007669"/>
    <property type="project" value="UniProtKB-ARBA"/>
</dbReference>
<dbReference type="InterPro" id="IPR013106">
    <property type="entry name" value="Ig_V-set"/>
</dbReference>
<dbReference type="FunFam" id="2.60.40.10:FF:000058">
    <property type="entry name" value="roundabout homolog 2 isoform X3"/>
    <property type="match status" value="1"/>
</dbReference>
<dbReference type="PROSITE" id="PS50853">
    <property type="entry name" value="FN3"/>
    <property type="match status" value="3"/>
</dbReference>
<dbReference type="Pfam" id="PF07679">
    <property type="entry name" value="I-set"/>
    <property type="match status" value="3"/>
</dbReference>
<evidence type="ECO:0000256" key="16">
    <source>
        <dbReference type="ARBA" id="ARBA00061206"/>
    </source>
</evidence>
<dbReference type="SMART" id="SM00408">
    <property type="entry name" value="IGc2"/>
    <property type="match status" value="5"/>
</dbReference>
<dbReference type="GeneTree" id="ENSGT00940000155457"/>
<reference evidence="21" key="3">
    <citation type="submission" date="2025-09" db="UniProtKB">
        <authorList>
            <consortium name="Ensembl"/>
        </authorList>
    </citation>
    <scope>IDENTIFICATION</scope>
</reference>
<dbReference type="FunFam" id="2.60.40.10:FF:000055">
    <property type="entry name" value="roundabout homolog 1 isoform X2"/>
    <property type="match status" value="1"/>
</dbReference>
<sequence length="1218" mass="133428">LALHAHFVQRGSRPRLEDAAPRIVEHPSDLIVSKGEPATLNCKAEGRPTPIVEWYKDGEHVETDRDDPRSHRMLLPSGSLFFLRIVHGRRSKPDEGVYVCVARNYLGEAVSRNASLEVAILRDDFRQTPSDVVVAAGEPAVMECIPPRGHPEPTISWKRNNIRVNDRDERITMRGGKLMISNTRKSDAGMYVCVGTNMVGEKDSDPAELVVFERPVFTRQPVNQVVLADDTVDFFCEVHGDPIPTVRWRREEGELARGRFEIRSDNSLRLTQVRGEDEGTYTCVSENSVGKAESSGTLQVHVPPQIVVRPRDQITAPGRTVTFLCGTKGNPPPAVFWQKEGSQILLFPIQEPSQSGRFSVSLSGELTITSAQVDDSGYYICQAISVAGSILTKALLEVETPSDRLPPIIRQGPANHTLAPGSTAQLHCHIMGNPIPSIQWEKDGQRILGNDGRISLMENGTFQITNLQETDSGVYTCLASSSSGETSWSGVLTVKGKLSLCDLNLPGPPHKPIVTDVSKNSVSLTWQPNAHEGGAAVTAYIIEAFSQSAGSTWQTVADMIRMETHTITGLLPNTIYLFIVRAVNAYGLSDPSPISEPVRTQDVSPTGQGVDHRQVQRELGEVAVQLQEPVTLTTASIRVSWTVDRQSQYVQGYRLFYRPSGGTWLLQDINSPSERITVLSSLLKGTEYEIKIRPYFDEFQGKDSRTLLVRTPEEVPSAPPRAVTVVTVKPSNSSSISVSWEPPPSEMQNGVIQEYKVWCFGGGDNQTRYYINRTVDGSTLSAALKGLMPGLLYQVEVAAVTSAGIGTRSQPVSVLISDDGGKESSVSLAEQITDVVKQPAFIAGIGGACWVILMGFSVWIYCRRKKRKELSHYTASFAYTPAGQEEGFTCITDDCCCRLVRLHLLWESCDRSGGRWHLDLTSNPCEDAGISNYLNQTEKYSMGGSTEGPIYSTIDATNEDFAYAQHASTAPYASTSIMPFTNQMQAPAHSGEQQPDGHWIAQSGVSGAQYAQPDRCNGEGGAGDLALSCFSRENHCSSSACFSGSKPKQKAMGKAVKTPSLTWMEALPPPPPIGKLDQFTADEEPLEHEDMDIGSDEEWCPPLPERTYLTEGCEDGSRPPQRNNASSPATSYSHQSTATLTPSPHEEGRAPHDLPRLNPADGQPLSRYVNCTPLTGSMLPYNGLLYVTVNLNQFYCELTAIYWQSTLVTYCFIYSALP</sequence>
<dbReference type="GO" id="GO:0051239">
    <property type="term" value="P:regulation of multicellular organismal process"/>
    <property type="evidence" value="ECO:0007669"/>
    <property type="project" value="UniProtKB-ARBA"/>
</dbReference>
<evidence type="ECO:0000256" key="11">
    <source>
        <dbReference type="ARBA" id="ARBA00023136"/>
    </source>
</evidence>
<dbReference type="FunFam" id="2.60.40.10:FF:000008">
    <property type="entry name" value="roundabout homolog 2 isoform X2"/>
    <property type="match status" value="2"/>
</dbReference>
<dbReference type="PANTHER" id="PTHR12231:SF236">
    <property type="entry name" value="ROUNDABOUT HOMOLOG 3"/>
    <property type="match status" value="1"/>
</dbReference>
<dbReference type="InterPro" id="IPR003961">
    <property type="entry name" value="FN3_dom"/>
</dbReference>
<evidence type="ECO:0000256" key="2">
    <source>
        <dbReference type="ARBA" id="ARBA00022473"/>
    </source>
</evidence>
<keyword evidence="12" id="KW-1015">Disulfide bond</keyword>
<evidence type="ECO:0000256" key="15">
    <source>
        <dbReference type="ARBA" id="ARBA00023319"/>
    </source>
</evidence>
<keyword evidence="4" id="KW-0597">Phosphoprotein</keyword>
<proteinExistence type="inferred from homology"/>
<dbReference type="FunFam" id="2.60.40.10:FF:000043">
    <property type="entry name" value="roundabout homolog 2 isoform X2"/>
    <property type="match status" value="1"/>
</dbReference>
<evidence type="ECO:0000313" key="21">
    <source>
        <dbReference type="Ensembl" id="ENSGACP00000039960.1"/>
    </source>
</evidence>
<evidence type="ECO:0000256" key="8">
    <source>
        <dbReference type="ARBA" id="ARBA00022782"/>
    </source>
</evidence>
<feature type="domain" description="Fibronectin type-III" evidence="20">
    <location>
        <begin position="622"/>
        <end position="714"/>
    </location>
</feature>
<evidence type="ECO:0000256" key="17">
    <source>
        <dbReference type="SAM" id="MobiDB-lite"/>
    </source>
</evidence>
<feature type="domain" description="Ig-like" evidence="19">
    <location>
        <begin position="21"/>
        <end position="117"/>
    </location>
</feature>
<dbReference type="FunFam" id="2.60.40.10:FF:000065">
    <property type="entry name" value="roundabout homolog 1 isoform X3"/>
    <property type="match status" value="1"/>
</dbReference>
<dbReference type="InterPro" id="IPR051170">
    <property type="entry name" value="Neural/epithelial_adhesion"/>
</dbReference>
<dbReference type="InterPro" id="IPR036179">
    <property type="entry name" value="Ig-like_dom_sf"/>
</dbReference>
<evidence type="ECO:0000256" key="7">
    <source>
        <dbReference type="ARBA" id="ARBA00022737"/>
    </source>
</evidence>
<dbReference type="InterPro" id="IPR007110">
    <property type="entry name" value="Ig-like_dom"/>
</dbReference>
<dbReference type="AlphaFoldDB" id="A0AAQ4PMB8"/>
<dbReference type="PROSITE" id="PS50835">
    <property type="entry name" value="IG_LIKE"/>
    <property type="match status" value="5"/>
</dbReference>
<dbReference type="CDD" id="cd07693">
    <property type="entry name" value="IgC_1_Robo"/>
    <property type="match status" value="1"/>
</dbReference>
<dbReference type="GO" id="GO:0030154">
    <property type="term" value="P:cell differentiation"/>
    <property type="evidence" value="ECO:0007669"/>
    <property type="project" value="UniProtKB-KW"/>
</dbReference>
<feature type="domain" description="Ig-like" evidence="19">
    <location>
        <begin position="123"/>
        <end position="210"/>
    </location>
</feature>
<keyword evidence="3" id="KW-0145">Chemotaxis</keyword>
<evidence type="ECO:0000256" key="4">
    <source>
        <dbReference type="ARBA" id="ARBA00022553"/>
    </source>
</evidence>
<dbReference type="Pfam" id="PF13927">
    <property type="entry name" value="Ig_3"/>
    <property type="match status" value="2"/>
</dbReference>
<feature type="domain" description="Ig-like" evidence="19">
    <location>
        <begin position="407"/>
        <end position="493"/>
    </location>
</feature>
<dbReference type="GO" id="GO:0043005">
    <property type="term" value="C:neuron projection"/>
    <property type="evidence" value="ECO:0007669"/>
    <property type="project" value="TreeGrafter"/>
</dbReference>
<dbReference type="CDD" id="cd00063">
    <property type="entry name" value="FN3"/>
    <property type="match status" value="3"/>
</dbReference>
<dbReference type="SUPFAM" id="SSF49265">
    <property type="entry name" value="Fibronectin type III"/>
    <property type="match status" value="2"/>
</dbReference>
<dbReference type="Proteomes" id="UP000007635">
    <property type="component" value="Chromosome VII"/>
</dbReference>
<evidence type="ECO:0000256" key="1">
    <source>
        <dbReference type="ARBA" id="ARBA00004479"/>
    </source>
</evidence>
<dbReference type="InterPro" id="IPR003599">
    <property type="entry name" value="Ig_sub"/>
</dbReference>
<organism evidence="21 22">
    <name type="scientific">Gasterosteus aculeatus aculeatus</name>
    <name type="common">three-spined stickleback</name>
    <dbReference type="NCBI Taxonomy" id="481459"/>
    <lineage>
        <taxon>Eukaryota</taxon>
        <taxon>Metazoa</taxon>
        <taxon>Chordata</taxon>
        <taxon>Craniata</taxon>
        <taxon>Vertebrata</taxon>
        <taxon>Euteleostomi</taxon>
        <taxon>Actinopterygii</taxon>
        <taxon>Neopterygii</taxon>
        <taxon>Teleostei</taxon>
        <taxon>Neoteleostei</taxon>
        <taxon>Acanthomorphata</taxon>
        <taxon>Eupercaria</taxon>
        <taxon>Perciformes</taxon>
        <taxon>Cottioidei</taxon>
        <taxon>Gasterosteales</taxon>
        <taxon>Gasterosteidae</taxon>
        <taxon>Gasterosteus</taxon>
    </lineage>
</organism>
<feature type="domain" description="Ig-like" evidence="19">
    <location>
        <begin position="304"/>
        <end position="397"/>
    </location>
</feature>
<protein>
    <submittedName>
        <fullName evidence="21">Roundabout, axon guidance receptor, homolog 3 (Drosophila)</fullName>
    </submittedName>
</protein>
<comment type="subcellular location">
    <subcellularLocation>
        <location evidence="1">Membrane</location>
        <topology evidence="1">Single-pass type I membrane protein</topology>
    </subcellularLocation>
</comment>
<keyword evidence="8" id="KW-0221">Differentiation</keyword>
<evidence type="ECO:0000256" key="18">
    <source>
        <dbReference type="SAM" id="Phobius"/>
    </source>
</evidence>
<dbReference type="Gene3D" id="2.60.40.10">
    <property type="entry name" value="Immunoglobulins"/>
    <property type="match status" value="8"/>
</dbReference>
<feature type="domain" description="Fibronectin type-III" evidence="20">
    <location>
        <begin position="719"/>
        <end position="819"/>
    </location>
</feature>
<evidence type="ECO:0000256" key="13">
    <source>
        <dbReference type="ARBA" id="ARBA00023170"/>
    </source>
</evidence>
<keyword evidence="15" id="KW-0393">Immunoglobulin domain</keyword>
<dbReference type="PANTHER" id="PTHR12231">
    <property type="entry name" value="CTX-RELATED TYPE I TRANSMEMBRANE PROTEIN"/>
    <property type="match status" value="1"/>
</dbReference>
<dbReference type="GO" id="GO:0006935">
    <property type="term" value="P:chemotaxis"/>
    <property type="evidence" value="ECO:0007669"/>
    <property type="project" value="UniProtKB-KW"/>
</dbReference>
<reference evidence="21 22" key="1">
    <citation type="journal article" date="2021" name="G3 (Bethesda)">
        <title>Improved contiguity of the threespine stickleback genome using long-read sequencing.</title>
        <authorList>
            <person name="Nath S."/>
            <person name="Shaw D.E."/>
            <person name="White M.A."/>
        </authorList>
    </citation>
    <scope>NUCLEOTIDE SEQUENCE [LARGE SCALE GENOMIC DNA]</scope>
    <source>
        <strain evidence="21 22">Lake Benthic</strain>
    </source>
</reference>